<reference evidence="10 11" key="1">
    <citation type="submission" date="2022-05" db="EMBL/GenBank/DDBJ databases">
        <authorList>
            <person name="Park J.-S."/>
        </authorList>
    </citation>
    <scope>NUCLEOTIDE SEQUENCE [LARGE SCALE GENOMIC DNA]</scope>
    <source>
        <strain evidence="10 11">2012CJ34-2</strain>
    </source>
</reference>
<name>A0ABT0PDE6_9GAMM</name>
<evidence type="ECO:0000256" key="6">
    <source>
        <dbReference type="ARBA" id="ARBA00022989"/>
    </source>
</evidence>
<comment type="function">
    <text evidence="1">Part of the ABC transporter complex LptBFG involved in the translocation of lipopolysaccharide (LPS) from the inner membrane to the outer membrane.</text>
</comment>
<comment type="subunit">
    <text evidence="8">Component of the lipopolysaccharide transport and assembly complex. The LptBFG transporter is composed of two ATP-binding proteins (LptB) and two transmembrane proteins (LptF and LptG).</text>
</comment>
<evidence type="ECO:0000256" key="3">
    <source>
        <dbReference type="ARBA" id="ARBA00007725"/>
    </source>
</evidence>
<evidence type="ECO:0000313" key="11">
    <source>
        <dbReference type="Proteomes" id="UP001203338"/>
    </source>
</evidence>
<feature type="transmembrane region" description="Helical" evidence="9">
    <location>
        <begin position="92"/>
        <end position="116"/>
    </location>
</feature>
<organism evidence="10 11">
    <name type="scientific">Parendozoicomonas callyspongiae</name>
    <dbReference type="NCBI Taxonomy" id="2942213"/>
    <lineage>
        <taxon>Bacteria</taxon>
        <taxon>Pseudomonadati</taxon>
        <taxon>Pseudomonadota</taxon>
        <taxon>Gammaproteobacteria</taxon>
        <taxon>Oceanospirillales</taxon>
        <taxon>Endozoicomonadaceae</taxon>
        <taxon>Parendozoicomonas</taxon>
    </lineage>
</organism>
<comment type="subcellular location">
    <subcellularLocation>
        <location evidence="2">Cell membrane</location>
        <topology evidence="2">Multi-pass membrane protein</topology>
    </subcellularLocation>
</comment>
<feature type="transmembrane region" description="Helical" evidence="9">
    <location>
        <begin position="297"/>
        <end position="318"/>
    </location>
</feature>
<gene>
    <name evidence="10" type="primary">lptG</name>
    <name evidence="10" type="ORF">M3P05_03730</name>
</gene>
<dbReference type="PANTHER" id="PTHR33529">
    <property type="entry name" value="SLR0882 PROTEIN-RELATED"/>
    <property type="match status" value="1"/>
</dbReference>
<comment type="caution">
    <text evidence="10">The sequence shown here is derived from an EMBL/GenBank/DDBJ whole genome shotgun (WGS) entry which is preliminary data.</text>
</comment>
<evidence type="ECO:0000256" key="8">
    <source>
        <dbReference type="ARBA" id="ARBA00026081"/>
    </source>
</evidence>
<evidence type="ECO:0000256" key="1">
    <source>
        <dbReference type="ARBA" id="ARBA00002265"/>
    </source>
</evidence>
<keyword evidence="7 9" id="KW-0472">Membrane</keyword>
<feature type="transmembrane region" description="Helical" evidence="9">
    <location>
        <begin position="12"/>
        <end position="33"/>
    </location>
</feature>
<keyword evidence="4" id="KW-1003">Cell membrane</keyword>
<keyword evidence="5 9" id="KW-0812">Transmembrane</keyword>
<dbReference type="NCBIfam" id="TIGR04408">
    <property type="entry name" value="LptG_lptG"/>
    <property type="match status" value="1"/>
</dbReference>
<evidence type="ECO:0000256" key="7">
    <source>
        <dbReference type="ARBA" id="ARBA00023136"/>
    </source>
</evidence>
<dbReference type="Pfam" id="PF03739">
    <property type="entry name" value="LptF_LptG"/>
    <property type="match status" value="1"/>
</dbReference>
<feature type="transmembrane region" description="Helical" evidence="9">
    <location>
        <begin position="324"/>
        <end position="348"/>
    </location>
</feature>
<dbReference type="PANTHER" id="PTHR33529:SF2">
    <property type="entry name" value="LIPOPOLYSACCHARIDE EXPORT SYSTEM PERMEASE PROTEIN LPTG"/>
    <property type="match status" value="1"/>
</dbReference>
<evidence type="ECO:0000256" key="5">
    <source>
        <dbReference type="ARBA" id="ARBA00022692"/>
    </source>
</evidence>
<dbReference type="RefSeq" id="WP_249697879.1">
    <property type="nucleotide sequence ID" value="NZ_JAMFLX010000003.1"/>
</dbReference>
<protein>
    <submittedName>
        <fullName evidence="10">LPS export ABC transporter permease LptG</fullName>
    </submittedName>
</protein>
<evidence type="ECO:0000256" key="4">
    <source>
        <dbReference type="ARBA" id="ARBA00022475"/>
    </source>
</evidence>
<proteinExistence type="inferred from homology"/>
<keyword evidence="11" id="KW-1185">Reference proteome</keyword>
<accession>A0ABT0PDE6</accession>
<keyword evidence="6 9" id="KW-1133">Transmembrane helix</keyword>
<dbReference type="EMBL" id="JAMFLX010000003">
    <property type="protein sequence ID" value="MCL6269051.1"/>
    <property type="molecule type" value="Genomic_DNA"/>
</dbReference>
<evidence type="ECO:0000313" key="10">
    <source>
        <dbReference type="EMBL" id="MCL6269051.1"/>
    </source>
</evidence>
<sequence length="352" mass="39129">MRKLDRHIGVTVLAAMMVVLIIIVFLDTLFGFMTQLDAMRANYQLPEVVRYMVLTMPKRIYEVIPVSALIGCLVGLGSLANNSELVVMRAAGVSLIRICWSVMKPAIVLMLVGLLLSEYVSPITEQMAQTGRKIARSADGKYTDEGLWHREGDDYMFFNAVEPNGVLYGINIYRFDENRKLEETVYAERALSQGSHWLLENVETSTYYDDRVDVSSAQTQIWETDLTTTLLKVVVVKPDDLSISGLATYIDYLENQDLQSAEYALALFKKVLQPLAIFALVLIGISFVFGPLRTVSVGLRLFSGVITGVTFMIVQNLMGPLSLVFGFSPFVAILLPILCCFGVGVLLLRRAG</sequence>
<feature type="transmembrane region" description="Helical" evidence="9">
    <location>
        <begin position="271"/>
        <end position="290"/>
    </location>
</feature>
<dbReference type="InterPro" id="IPR005495">
    <property type="entry name" value="LptG/LptF_permease"/>
</dbReference>
<dbReference type="InterPro" id="IPR030923">
    <property type="entry name" value="LptG"/>
</dbReference>
<evidence type="ECO:0000256" key="2">
    <source>
        <dbReference type="ARBA" id="ARBA00004651"/>
    </source>
</evidence>
<feature type="transmembrane region" description="Helical" evidence="9">
    <location>
        <begin position="60"/>
        <end position="80"/>
    </location>
</feature>
<dbReference type="Proteomes" id="UP001203338">
    <property type="component" value="Unassembled WGS sequence"/>
</dbReference>
<comment type="similarity">
    <text evidence="3">Belongs to the LptF/LptG family.</text>
</comment>
<evidence type="ECO:0000256" key="9">
    <source>
        <dbReference type="SAM" id="Phobius"/>
    </source>
</evidence>